<organism evidence="1 2">
    <name type="scientific">Pangasianodon gigas</name>
    <name type="common">Mekong giant catfish</name>
    <name type="synonym">Pangasius gigas</name>
    <dbReference type="NCBI Taxonomy" id="30993"/>
    <lineage>
        <taxon>Eukaryota</taxon>
        <taxon>Metazoa</taxon>
        <taxon>Chordata</taxon>
        <taxon>Craniata</taxon>
        <taxon>Vertebrata</taxon>
        <taxon>Euteleostomi</taxon>
        <taxon>Actinopterygii</taxon>
        <taxon>Neopterygii</taxon>
        <taxon>Teleostei</taxon>
        <taxon>Ostariophysi</taxon>
        <taxon>Siluriformes</taxon>
        <taxon>Pangasiidae</taxon>
        <taxon>Pangasianodon</taxon>
    </lineage>
</organism>
<dbReference type="Proteomes" id="UP000829447">
    <property type="component" value="Linkage Group LG16"/>
</dbReference>
<reference evidence="1 2" key="1">
    <citation type="journal article" date="2022" name="bioRxiv">
        <title>An ancient truncated duplication of the anti-Mullerian hormone receptor type 2 gene is a potential conserved master sex determinant in the Pangasiidae catfish family.</title>
        <authorList>
            <person name="Wen M."/>
            <person name="Pan Q."/>
            <person name="Jouanno E."/>
            <person name="Montfort J."/>
            <person name="Zahm M."/>
            <person name="Cabau C."/>
            <person name="Klopp C."/>
            <person name="Iampietro C."/>
            <person name="Roques C."/>
            <person name="Bouchez O."/>
            <person name="Castinel A."/>
            <person name="Donnadieu C."/>
            <person name="Parrinello H."/>
            <person name="Poncet C."/>
            <person name="Belmonte E."/>
            <person name="Gautier V."/>
            <person name="Avarre J.-C."/>
            <person name="Dugue R."/>
            <person name="Gustiano R."/>
            <person name="Ha T.T.T."/>
            <person name="Campet M."/>
            <person name="Sriphairoj K."/>
            <person name="Ribolli J."/>
            <person name="de Almeida F.L."/>
            <person name="Desvignes T."/>
            <person name="Postlethwait J.H."/>
            <person name="Bucao C.F."/>
            <person name="Robinson-Rechavi M."/>
            <person name="Bobe J."/>
            <person name="Herpin A."/>
            <person name="Guiguen Y."/>
        </authorList>
    </citation>
    <scope>NUCLEOTIDE SEQUENCE [LARGE SCALE GENOMIC DNA]</scope>
    <source>
        <strain evidence="1">YG-Dec2019</strain>
    </source>
</reference>
<comment type="caution">
    <text evidence="1">The sequence shown here is derived from an EMBL/GenBank/DDBJ whole genome shotgun (WGS) entry which is preliminary data.</text>
</comment>
<dbReference type="EMBL" id="CM040469">
    <property type="protein sequence ID" value="MCI4387838.1"/>
    <property type="molecule type" value="Genomic_DNA"/>
</dbReference>
<keyword evidence="2" id="KW-1185">Reference proteome</keyword>
<protein>
    <submittedName>
        <fullName evidence="1">Uncharacterized protein</fullName>
    </submittedName>
</protein>
<evidence type="ECO:0000313" key="1">
    <source>
        <dbReference type="EMBL" id="MCI4387838.1"/>
    </source>
</evidence>
<name>A0ACC5X943_PANGG</name>
<gene>
    <name evidence="1" type="ORF">PGIGA_G00078790</name>
</gene>
<evidence type="ECO:0000313" key="2">
    <source>
        <dbReference type="Proteomes" id="UP000829447"/>
    </source>
</evidence>
<accession>A0ACC5X943</accession>
<proteinExistence type="predicted"/>
<sequence>MLLDEMVKRSDCLPYLNSQDKSKANSPGERERPSWPVECEVERSLASVSGERRLPAAMEPPVFHPPSGMESASVGETQKNVLLEVLSYCRFLHAAVQRLEQKIDNLQSKYRNPEISEEPTVAVRGGQLSWSLAQRLGPSPQTKPLRNSARGQDAAHVLPHSVGGNRNRRRRRRAQRTSEPKQEAARDAKEEDPRDNDVQKSSRAKRQRKQRKRLAAAGSESEEPLSVKEEIRNAEISEC</sequence>